<dbReference type="Proteomes" id="UP001595789">
    <property type="component" value="Unassembled WGS sequence"/>
</dbReference>
<keyword evidence="3" id="KW-1185">Reference proteome</keyword>
<dbReference type="EMBL" id="JBHSBW010000016">
    <property type="protein sequence ID" value="MFC4213481.1"/>
    <property type="molecule type" value="Genomic_DNA"/>
</dbReference>
<evidence type="ECO:0000313" key="3">
    <source>
        <dbReference type="Proteomes" id="UP001595789"/>
    </source>
</evidence>
<dbReference type="RefSeq" id="WP_378988724.1">
    <property type="nucleotide sequence ID" value="NZ_JBHSBW010000016.1"/>
</dbReference>
<gene>
    <name evidence="2" type="ORF">ACFOWA_19970</name>
</gene>
<organism evidence="2 3">
    <name type="scientific">Pedobacter lithocola</name>
    <dbReference type="NCBI Taxonomy" id="1908239"/>
    <lineage>
        <taxon>Bacteria</taxon>
        <taxon>Pseudomonadati</taxon>
        <taxon>Bacteroidota</taxon>
        <taxon>Sphingobacteriia</taxon>
        <taxon>Sphingobacteriales</taxon>
        <taxon>Sphingobacteriaceae</taxon>
        <taxon>Pedobacter</taxon>
    </lineage>
</organism>
<comment type="caution">
    <text evidence="2">The sequence shown here is derived from an EMBL/GenBank/DDBJ whole genome shotgun (WGS) entry which is preliminary data.</text>
</comment>
<proteinExistence type="predicted"/>
<name>A0ABV8PIF7_9SPHI</name>
<reference evidence="3" key="1">
    <citation type="journal article" date="2019" name="Int. J. Syst. Evol. Microbiol.">
        <title>The Global Catalogue of Microorganisms (GCM) 10K type strain sequencing project: providing services to taxonomists for standard genome sequencing and annotation.</title>
        <authorList>
            <consortium name="The Broad Institute Genomics Platform"/>
            <consortium name="The Broad Institute Genome Sequencing Center for Infectious Disease"/>
            <person name="Wu L."/>
            <person name="Ma J."/>
        </authorList>
    </citation>
    <scope>NUCLEOTIDE SEQUENCE [LARGE SCALE GENOMIC DNA]</scope>
    <source>
        <strain evidence="3">CCM 8691</strain>
    </source>
</reference>
<evidence type="ECO:0000256" key="1">
    <source>
        <dbReference type="SAM" id="MobiDB-lite"/>
    </source>
</evidence>
<feature type="region of interest" description="Disordered" evidence="1">
    <location>
        <begin position="1"/>
        <end position="31"/>
    </location>
</feature>
<protein>
    <submittedName>
        <fullName evidence="2">Uncharacterized protein</fullName>
    </submittedName>
</protein>
<accession>A0ABV8PIF7</accession>
<sequence>MKWKTPGGTTTEDAVTGYPIEGAPGEDKETPCRFHLDSTKEFKNEDGTVSRQVGSVRLDANIELPLVGQAIEIPGYFSGPVRGVYAGQLSSRLEV</sequence>
<evidence type="ECO:0000313" key="2">
    <source>
        <dbReference type="EMBL" id="MFC4213481.1"/>
    </source>
</evidence>